<accession>A0A3M3E5U0</accession>
<name>A0A3M3E5U0_9PSED</name>
<dbReference type="SUPFAM" id="SSF88723">
    <property type="entry name" value="PIN domain-like"/>
    <property type="match status" value="1"/>
</dbReference>
<dbReference type="OrthoDB" id="158697at2"/>
<sequence>MTAVCLVDTSIFVEILNVPMKAQQHNETLQQLEQRIRDGESLFLPMATILETGNHIGQNGDGGARRGCAEQFTRQVGAALEGRSPFKAISFLQEDEMRAWLLEFPAHAMRGSGLGDLSIIHDWQRLCSLNPARRVYIWSSDIHLSAFDQPPRL</sequence>
<keyword evidence="2" id="KW-1185">Reference proteome</keyword>
<reference evidence="1 2" key="1">
    <citation type="submission" date="2018-08" db="EMBL/GenBank/DDBJ databases">
        <title>Recombination of ecologically and evolutionarily significant loci maintains genetic cohesion in the Pseudomonas syringae species complex.</title>
        <authorList>
            <person name="Dillon M."/>
            <person name="Thakur S."/>
            <person name="Almeida R.N.D."/>
            <person name="Weir B.S."/>
            <person name="Guttman D.S."/>
        </authorList>
    </citation>
    <scope>NUCLEOTIDE SEQUENCE [LARGE SCALE GENOMIC DNA]</scope>
    <source>
        <strain evidence="1 2">NCPPB2445</strain>
    </source>
</reference>
<dbReference type="EMBL" id="RBOJ01000096">
    <property type="protein sequence ID" value="RMM45022.1"/>
    <property type="molecule type" value="Genomic_DNA"/>
</dbReference>
<dbReference type="RefSeq" id="WP_055136696.1">
    <property type="nucleotide sequence ID" value="NZ_CP072011.1"/>
</dbReference>
<organism evidence="1 2">
    <name type="scientific">Pseudomonas corrugata</name>
    <dbReference type="NCBI Taxonomy" id="47879"/>
    <lineage>
        <taxon>Bacteria</taxon>
        <taxon>Pseudomonadati</taxon>
        <taxon>Pseudomonadota</taxon>
        <taxon>Gammaproteobacteria</taxon>
        <taxon>Pseudomonadales</taxon>
        <taxon>Pseudomonadaceae</taxon>
        <taxon>Pseudomonas</taxon>
    </lineage>
</organism>
<comment type="caution">
    <text evidence="1">The sequence shown here is derived from an EMBL/GenBank/DDBJ whole genome shotgun (WGS) entry which is preliminary data.</text>
</comment>
<evidence type="ECO:0000313" key="2">
    <source>
        <dbReference type="Proteomes" id="UP000270661"/>
    </source>
</evidence>
<evidence type="ECO:0000313" key="1">
    <source>
        <dbReference type="EMBL" id="RMM45022.1"/>
    </source>
</evidence>
<proteinExistence type="predicted"/>
<dbReference type="AlphaFoldDB" id="A0A3M3E5U0"/>
<protein>
    <recommendedName>
        <fullName evidence="3">PIN domain-containing protein</fullName>
    </recommendedName>
</protein>
<evidence type="ECO:0008006" key="3">
    <source>
        <dbReference type="Google" id="ProtNLM"/>
    </source>
</evidence>
<dbReference type="Proteomes" id="UP000270661">
    <property type="component" value="Unassembled WGS sequence"/>
</dbReference>
<gene>
    <name evidence="1" type="ORF">ALQ77_04907</name>
</gene>
<dbReference type="InterPro" id="IPR029060">
    <property type="entry name" value="PIN-like_dom_sf"/>
</dbReference>